<dbReference type="PROSITE" id="PS50089">
    <property type="entry name" value="ZF_RING_2"/>
    <property type="match status" value="1"/>
</dbReference>
<reference evidence="7" key="1">
    <citation type="submission" date="2014-01" db="EMBL/GenBank/DDBJ databases">
        <title>The genome of the white-rot fungus Pycnoporus cinnabarinus: a basidiomycete model with a versatile arsenal for lignocellulosic biomass breakdown.</title>
        <authorList>
            <person name="Levasseur A."/>
            <person name="Lomascolo A."/>
            <person name="Ruiz-Duenas F.J."/>
            <person name="Uzan E."/>
            <person name="Piumi F."/>
            <person name="Kues U."/>
            <person name="Ram A.F.J."/>
            <person name="Murat C."/>
            <person name="Haon M."/>
            <person name="Benoit I."/>
            <person name="Arfi Y."/>
            <person name="Chevret D."/>
            <person name="Drula E."/>
            <person name="Kwon M.J."/>
            <person name="Gouret P."/>
            <person name="Lesage-Meessen L."/>
            <person name="Lombard V."/>
            <person name="Mariette J."/>
            <person name="Noirot C."/>
            <person name="Park J."/>
            <person name="Patyshakuliyeva A."/>
            <person name="Wieneger R.A.B."/>
            <person name="Wosten H.A.B."/>
            <person name="Martin F."/>
            <person name="Coutinho P.M."/>
            <person name="de Vries R."/>
            <person name="Martinez A.T."/>
            <person name="Klopp C."/>
            <person name="Pontarotti P."/>
            <person name="Henrissat B."/>
            <person name="Record E."/>
        </authorList>
    </citation>
    <scope>NUCLEOTIDE SEQUENCE [LARGE SCALE GENOMIC DNA]</scope>
    <source>
        <strain evidence="7">BRFM137</strain>
    </source>
</reference>
<dbReference type="GO" id="GO:0008270">
    <property type="term" value="F:zinc ion binding"/>
    <property type="evidence" value="ECO:0007669"/>
    <property type="project" value="UniProtKB-KW"/>
</dbReference>
<organism evidence="7 8">
    <name type="scientific">Pycnoporus cinnabarinus</name>
    <name type="common">Cinnabar-red polypore</name>
    <name type="synonym">Trametes cinnabarina</name>
    <dbReference type="NCBI Taxonomy" id="5643"/>
    <lineage>
        <taxon>Eukaryota</taxon>
        <taxon>Fungi</taxon>
        <taxon>Dikarya</taxon>
        <taxon>Basidiomycota</taxon>
        <taxon>Agaricomycotina</taxon>
        <taxon>Agaricomycetes</taxon>
        <taxon>Polyporales</taxon>
        <taxon>Polyporaceae</taxon>
        <taxon>Trametes</taxon>
    </lineage>
</organism>
<comment type="caution">
    <text evidence="7">The sequence shown here is derived from an EMBL/GenBank/DDBJ whole genome shotgun (WGS) entry which is preliminary data.</text>
</comment>
<evidence type="ECO:0000313" key="7">
    <source>
        <dbReference type="EMBL" id="CDO77926.1"/>
    </source>
</evidence>
<dbReference type="OrthoDB" id="6105938at2759"/>
<dbReference type="HOGENOM" id="CLU_1161651_0_0_1"/>
<proteinExistence type="predicted"/>
<protein>
    <recommendedName>
        <fullName evidence="6">RING-type domain-containing protein</fullName>
    </recommendedName>
</protein>
<keyword evidence="3" id="KW-0862">Zinc</keyword>
<evidence type="ECO:0000256" key="4">
    <source>
        <dbReference type="PROSITE-ProRule" id="PRU00175"/>
    </source>
</evidence>
<dbReference type="AlphaFoldDB" id="A0A060SUV4"/>
<sequence>MLLLRCKICLDTMGSGSTPMATQCGHIYCLDCATFHFSQADPFCAVCRKPQTLENMIRLFTDSEEDSTDGNGAVGHVDEQISSSPVSVMSIERAGQDAALHDNQAQITRLKNEVQIARAAETAARLQLDGHRRALRRAEKQIAAKEAELQAQQERYEEIYQQCVVATEDATRQRVRSAKLLNDLEEMSEEIQKWKEHAAKAKRKQYYALKNEVKDMKQAARAGSSYDHRRSGSDDLEVI</sequence>
<evidence type="ECO:0000256" key="2">
    <source>
        <dbReference type="ARBA" id="ARBA00022771"/>
    </source>
</evidence>
<evidence type="ECO:0000256" key="5">
    <source>
        <dbReference type="SAM" id="MobiDB-lite"/>
    </source>
</evidence>
<evidence type="ECO:0000313" key="8">
    <source>
        <dbReference type="Proteomes" id="UP000029665"/>
    </source>
</evidence>
<dbReference type="Proteomes" id="UP000029665">
    <property type="component" value="Unassembled WGS sequence"/>
</dbReference>
<accession>A0A060SUV4</accession>
<dbReference type="PROSITE" id="PS00518">
    <property type="entry name" value="ZF_RING_1"/>
    <property type="match status" value="1"/>
</dbReference>
<dbReference type="InterPro" id="IPR013083">
    <property type="entry name" value="Znf_RING/FYVE/PHD"/>
</dbReference>
<gene>
    <name evidence="7" type="ORF">BN946_scf184679.g5</name>
</gene>
<feature type="region of interest" description="Disordered" evidence="5">
    <location>
        <begin position="217"/>
        <end position="239"/>
    </location>
</feature>
<evidence type="ECO:0000256" key="3">
    <source>
        <dbReference type="ARBA" id="ARBA00022833"/>
    </source>
</evidence>
<evidence type="ECO:0000256" key="1">
    <source>
        <dbReference type="ARBA" id="ARBA00022723"/>
    </source>
</evidence>
<dbReference type="OMA" id="IYCLDCA"/>
<dbReference type="InterPro" id="IPR027370">
    <property type="entry name" value="Znf-RING_euk"/>
</dbReference>
<dbReference type="InterPro" id="IPR001841">
    <property type="entry name" value="Znf_RING"/>
</dbReference>
<dbReference type="SUPFAM" id="SSF57850">
    <property type="entry name" value="RING/U-box"/>
    <property type="match status" value="1"/>
</dbReference>
<dbReference type="Gene3D" id="3.30.40.10">
    <property type="entry name" value="Zinc/RING finger domain, C3HC4 (zinc finger)"/>
    <property type="match status" value="1"/>
</dbReference>
<dbReference type="STRING" id="5643.A0A060SUV4"/>
<evidence type="ECO:0000259" key="6">
    <source>
        <dbReference type="PROSITE" id="PS50089"/>
    </source>
</evidence>
<dbReference type="EMBL" id="CCBP010000555">
    <property type="protein sequence ID" value="CDO77926.1"/>
    <property type="molecule type" value="Genomic_DNA"/>
</dbReference>
<dbReference type="InterPro" id="IPR017907">
    <property type="entry name" value="Znf_RING_CS"/>
</dbReference>
<keyword evidence="8" id="KW-1185">Reference proteome</keyword>
<name>A0A060SUV4_PYCCI</name>
<feature type="domain" description="RING-type" evidence="6">
    <location>
        <begin position="6"/>
        <end position="48"/>
    </location>
</feature>
<dbReference type="Pfam" id="PF13445">
    <property type="entry name" value="zf-RING_UBOX"/>
    <property type="match status" value="1"/>
</dbReference>
<keyword evidence="1" id="KW-0479">Metal-binding</keyword>
<keyword evidence="2 4" id="KW-0863">Zinc-finger</keyword>
<dbReference type="SMART" id="SM00184">
    <property type="entry name" value="RING"/>
    <property type="match status" value="1"/>
</dbReference>